<proteinExistence type="predicted"/>
<dbReference type="GeneID" id="37129737"/>
<protein>
    <submittedName>
        <fullName evidence="2">Uncharacterized protein</fullName>
    </submittedName>
</protein>
<reference evidence="2" key="1">
    <citation type="submission" date="2016-12" db="EMBL/GenBank/DDBJ databases">
        <title>The genomes of Aspergillus section Nigri reveals drivers in fungal speciation.</title>
        <authorList>
            <consortium name="DOE Joint Genome Institute"/>
            <person name="Vesth T.C."/>
            <person name="Nybo J."/>
            <person name="Theobald S."/>
            <person name="Brandl J."/>
            <person name="Frisvad J.C."/>
            <person name="Nielsen K.F."/>
            <person name="Lyhne E.K."/>
            <person name="Kogle M.E."/>
            <person name="Kuo A."/>
            <person name="Riley R."/>
            <person name="Clum A."/>
            <person name="Nolan M."/>
            <person name="Lipzen A."/>
            <person name="Salamov A."/>
            <person name="Henrissat B."/>
            <person name="Wiebenga A."/>
            <person name="De Vries R.P."/>
            <person name="Grigoriev I.V."/>
            <person name="Mortensen U.H."/>
            <person name="Andersen M.R."/>
            <person name="Baker S.E."/>
        </authorList>
    </citation>
    <scope>NUCLEOTIDE SEQUENCE [LARGE SCALE GENOMIC DNA]</scope>
    <source>
        <strain evidence="2">CBS 115656</strain>
    </source>
</reference>
<evidence type="ECO:0000256" key="1">
    <source>
        <dbReference type="SAM" id="SignalP"/>
    </source>
</evidence>
<organism evidence="2 3">
    <name type="scientific">Aspergillus neoniger (strain CBS 115656)</name>
    <dbReference type="NCBI Taxonomy" id="1448310"/>
    <lineage>
        <taxon>Eukaryota</taxon>
        <taxon>Fungi</taxon>
        <taxon>Dikarya</taxon>
        <taxon>Ascomycota</taxon>
        <taxon>Pezizomycotina</taxon>
        <taxon>Eurotiomycetes</taxon>
        <taxon>Eurotiomycetidae</taxon>
        <taxon>Eurotiales</taxon>
        <taxon>Aspergillaceae</taxon>
        <taxon>Aspergillus</taxon>
        <taxon>Aspergillus subgen. Circumdati</taxon>
    </lineage>
</organism>
<sequence length="92" mass="9996">MVVCLSILTAIAACRPPLALSPDDGPPCRFSPVWKYDNRVSPGPTRMALFPIDFSGSKQLANEPSMVLADLFNSDLAHAEFRLFLASLTFAP</sequence>
<dbReference type="EMBL" id="KZ821457">
    <property type="protein sequence ID" value="PYH35036.1"/>
    <property type="molecule type" value="Genomic_DNA"/>
</dbReference>
<accession>A0A318YLA2</accession>
<gene>
    <name evidence="2" type="ORF">BO87DRAFT_425121</name>
</gene>
<name>A0A318YLA2_ASPNB</name>
<keyword evidence="3" id="KW-1185">Reference proteome</keyword>
<feature type="chain" id="PRO_5016400564" evidence="1">
    <location>
        <begin position="20"/>
        <end position="92"/>
    </location>
</feature>
<dbReference type="AlphaFoldDB" id="A0A318YLA2"/>
<keyword evidence="1" id="KW-0732">Signal</keyword>
<evidence type="ECO:0000313" key="2">
    <source>
        <dbReference type="EMBL" id="PYH35036.1"/>
    </source>
</evidence>
<dbReference type="RefSeq" id="XP_025480514.1">
    <property type="nucleotide sequence ID" value="XM_025627281.1"/>
</dbReference>
<evidence type="ECO:0000313" key="3">
    <source>
        <dbReference type="Proteomes" id="UP000247647"/>
    </source>
</evidence>
<dbReference type="Proteomes" id="UP000247647">
    <property type="component" value="Unassembled WGS sequence"/>
</dbReference>
<feature type="signal peptide" evidence="1">
    <location>
        <begin position="1"/>
        <end position="19"/>
    </location>
</feature>